<organism evidence="1 2">
    <name type="scientific">Podospora didyma</name>
    <dbReference type="NCBI Taxonomy" id="330526"/>
    <lineage>
        <taxon>Eukaryota</taxon>
        <taxon>Fungi</taxon>
        <taxon>Dikarya</taxon>
        <taxon>Ascomycota</taxon>
        <taxon>Pezizomycotina</taxon>
        <taxon>Sordariomycetes</taxon>
        <taxon>Sordariomycetidae</taxon>
        <taxon>Sordariales</taxon>
        <taxon>Podosporaceae</taxon>
        <taxon>Podospora</taxon>
    </lineage>
</organism>
<dbReference type="Proteomes" id="UP001285441">
    <property type="component" value="Unassembled WGS sequence"/>
</dbReference>
<proteinExistence type="predicted"/>
<reference evidence="1" key="2">
    <citation type="submission" date="2023-06" db="EMBL/GenBank/DDBJ databases">
        <authorList>
            <consortium name="Lawrence Berkeley National Laboratory"/>
            <person name="Haridas S."/>
            <person name="Hensen N."/>
            <person name="Bonometti L."/>
            <person name="Westerberg I."/>
            <person name="Brannstrom I.O."/>
            <person name="Guillou S."/>
            <person name="Cros-Aarteil S."/>
            <person name="Calhoun S."/>
            <person name="Kuo A."/>
            <person name="Mondo S."/>
            <person name="Pangilinan J."/>
            <person name="Riley R."/>
            <person name="LaButti K."/>
            <person name="Andreopoulos B."/>
            <person name="Lipzen A."/>
            <person name="Chen C."/>
            <person name="Yanf M."/>
            <person name="Daum C."/>
            <person name="Ng V."/>
            <person name="Clum A."/>
            <person name="Steindorff A."/>
            <person name="Ohm R."/>
            <person name="Martin F."/>
            <person name="Silar P."/>
            <person name="Natvig D."/>
            <person name="Lalanne C."/>
            <person name="Gautier V."/>
            <person name="Ament-velasquez S.L."/>
            <person name="Kruys A."/>
            <person name="Hutchinson M.I."/>
            <person name="Powell A.J."/>
            <person name="Barry K."/>
            <person name="Miller A.N."/>
            <person name="Grigoriev I.V."/>
            <person name="Debuchy R."/>
            <person name="Gladieux P."/>
            <person name="Thoren M.H."/>
            <person name="Johannesson H."/>
        </authorList>
    </citation>
    <scope>NUCLEOTIDE SEQUENCE</scope>
    <source>
        <strain evidence="1">CBS 232.78</strain>
    </source>
</reference>
<protein>
    <submittedName>
        <fullName evidence="1">Uncharacterized protein</fullName>
    </submittedName>
</protein>
<gene>
    <name evidence="1" type="ORF">B0H63DRAFT_535494</name>
</gene>
<dbReference type="InterPro" id="IPR036770">
    <property type="entry name" value="Ankyrin_rpt-contain_sf"/>
</dbReference>
<sequence>MPNLPPIAVLPNEIIFYLEKNFLTDSELLGLAKTCWHFYHLLIRELYKREVESGMPRALEFGLRNRQTATLTKLRDIPGARLDLNLAVKVSKHRREIPLVSAAWDRDFAFAEWLLRCGANPNASRSGGSTALVAILRRAVQPAAPRCPLAIVRLLLKHGTQTTPQVGAPHHPLQLALAVGRRDVPRCELHPATCLAELVEALIDAHVDLSGLTAGQLQGWVDQVRDEDRPLVRVLLSLAAGSPLPPLNTTRECLSYFHGFHLAFLPRSFMLGR</sequence>
<evidence type="ECO:0000313" key="1">
    <source>
        <dbReference type="EMBL" id="KAK3367525.1"/>
    </source>
</evidence>
<comment type="caution">
    <text evidence="1">The sequence shown here is derived from an EMBL/GenBank/DDBJ whole genome shotgun (WGS) entry which is preliminary data.</text>
</comment>
<evidence type="ECO:0000313" key="2">
    <source>
        <dbReference type="Proteomes" id="UP001285441"/>
    </source>
</evidence>
<dbReference type="Gene3D" id="1.25.40.20">
    <property type="entry name" value="Ankyrin repeat-containing domain"/>
    <property type="match status" value="1"/>
</dbReference>
<name>A0AAE0K0X8_9PEZI</name>
<dbReference type="AlphaFoldDB" id="A0AAE0K0X8"/>
<keyword evidence="2" id="KW-1185">Reference proteome</keyword>
<dbReference type="EMBL" id="JAULSW010000011">
    <property type="protein sequence ID" value="KAK3367525.1"/>
    <property type="molecule type" value="Genomic_DNA"/>
</dbReference>
<dbReference type="SUPFAM" id="SSF48403">
    <property type="entry name" value="Ankyrin repeat"/>
    <property type="match status" value="1"/>
</dbReference>
<accession>A0AAE0K0X8</accession>
<reference evidence="1" key="1">
    <citation type="journal article" date="2023" name="Mol. Phylogenet. Evol.">
        <title>Genome-scale phylogeny and comparative genomics of the fungal order Sordariales.</title>
        <authorList>
            <person name="Hensen N."/>
            <person name="Bonometti L."/>
            <person name="Westerberg I."/>
            <person name="Brannstrom I.O."/>
            <person name="Guillou S."/>
            <person name="Cros-Aarteil S."/>
            <person name="Calhoun S."/>
            <person name="Haridas S."/>
            <person name="Kuo A."/>
            <person name="Mondo S."/>
            <person name="Pangilinan J."/>
            <person name="Riley R."/>
            <person name="LaButti K."/>
            <person name="Andreopoulos B."/>
            <person name="Lipzen A."/>
            <person name="Chen C."/>
            <person name="Yan M."/>
            <person name="Daum C."/>
            <person name="Ng V."/>
            <person name="Clum A."/>
            <person name="Steindorff A."/>
            <person name="Ohm R.A."/>
            <person name="Martin F."/>
            <person name="Silar P."/>
            <person name="Natvig D.O."/>
            <person name="Lalanne C."/>
            <person name="Gautier V."/>
            <person name="Ament-Velasquez S.L."/>
            <person name="Kruys A."/>
            <person name="Hutchinson M.I."/>
            <person name="Powell A.J."/>
            <person name="Barry K."/>
            <person name="Miller A.N."/>
            <person name="Grigoriev I.V."/>
            <person name="Debuchy R."/>
            <person name="Gladieux P."/>
            <person name="Hiltunen Thoren M."/>
            <person name="Johannesson H."/>
        </authorList>
    </citation>
    <scope>NUCLEOTIDE SEQUENCE</scope>
    <source>
        <strain evidence="1">CBS 232.78</strain>
    </source>
</reference>